<keyword evidence="3" id="KW-1185">Reference proteome</keyword>
<dbReference type="InterPro" id="IPR053018">
    <property type="entry name" value="Elsinochrome_Biosynth-Asso"/>
</dbReference>
<organism evidence="2 3">
    <name type="scientific">Tothia fuscella</name>
    <dbReference type="NCBI Taxonomy" id="1048955"/>
    <lineage>
        <taxon>Eukaryota</taxon>
        <taxon>Fungi</taxon>
        <taxon>Dikarya</taxon>
        <taxon>Ascomycota</taxon>
        <taxon>Pezizomycotina</taxon>
        <taxon>Dothideomycetes</taxon>
        <taxon>Pleosporomycetidae</taxon>
        <taxon>Venturiales</taxon>
        <taxon>Cylindrosympodiaceae</taxon>
        <taxon>Tothia</taxon>
    </lineage>
</organism>
<accession>A0A9P4NJX1</accession>
<protein>
    <submittedName>
        <fullName evidence="2">Uncharacterized protein</fullName>
    </submittedName>
</protein>
<feature type="transmembrane region" description="Helical" evidence="1">
    <location>
        <begin position="64"/>
        <end position="85"/>
    </location>
</feature>
<proteinExistence type="predicted"/>
<keyword evidence="1" id="KW-0472">Membrane</keyword>
<evidence type="ECO:0000313" key="2">
    <source>
        <dbReference type="EMBL" id="KAF2424926.1"/>
    </source>
</evidence>
<evidence type="ECO:0000256" key="1">
    <source>
        <dbReference type="SAM" id="Phobius"/>
    </source>
</evidence>
<gene>
    <name evidence="2" type="ORF">EJ08DRAFT_700565</name>
</gene>
<comment type="caution">
    <text evidence="2">The sequence shown here is derived from an EMBL/GenBank/DDBJ whole genome shotgun (WGS) entry which is preliminary data.</text>
</comment>
<evidence type="ECO:0000313" key="3">
    <source>
        <dbReference type="Proteomes" id="UP000800235"/>
    </source>
</evidence>
<dbReference type="AlphaFoldDB" id="A0A9P4NJX1"/>
<feature type="transmembrane region" description="Helical" evidence="1">
    <location>
        <begin position="299"/>
        <end position="316"/>
    </location>
</feature>
<feature type="transmembrane region" description="Helical" evidence="1">
    <location>
        <begin position="130"/>
        <end position="151"/>
    </location>
</feature>
<feature type="transmembrane region" description="Helical" evidence="1">
    <location>
        <begin position="261"/>
        <end position="279"/>
    </location>
</feature>
<dbReference type="PANTHER" id="PTHR37577">
    <property type="entry name" value="INTEGRAL MEMBRANE PROTEIN"/>
    <property type="match status" value="1"/>
</dbReference>
<name>A0A9P4NJX1_9PEZI</name>
<keyword evidence="1" id="KW-1133">Transmembrane helix</keyword>
<keyword evidence="1" id="KW-0812">Transmembrane</keyword>
<reference evidence="2" key="1">
    <citation type="journal article" date="2020" name="Stud. Mycol.">
        <title>101 Dothideomycetes genomes: a test case for predicting lifestyles and emergence of pathogens.</title>
        <authorList>
            <person name="Haridas S."/>
            <person name="Albert R."/>
            <person name="Binder M."/>
            <person name="Bloem J."/>
            <person name="Labutti K."/>
            <person name="Salamov A."/>
            <person name="Andreopoulos B."/>
            <person name="Baker S."/>
            <person name="Barry K."/>
            <person name="Bills G."/>
            <person name="Bluhm B."/>
            <person name="Cannon C."/>
            <person name="Castanera R."/>
            <person name="Culley D."/>
            <person name="Daum C."/>
            <person name="Ezra D."/>
            <person name="Gonzalez J."/>
            <person name="Henrissat B."/>
            <person name="Kuo A."/>
            <person name="Liang C."/>
            <person name="Lipzen A."/>
            <person name="Lutzoni F."/>
            <person name="Magnuson J."/>
            <person name="Mondo S."/>
            <person name="Nolan M."/>
            <person name="Ohm R."/>
            <person name="Pangilinan J."/>
            <person name="Park H.-J."/>
            <person name="Ramirez L."/>
            <person name="Alfaro M."/>
            <person name="Sun H."/>
            <person name="Tritt A."/>
            <person name="Yoshinaga Y."/>
            <person name="Zwiers L.-H."/>
            <person name="Turgeon B."/>
            <person name="Goodwin S."/>
            <person name="Spatafora J."/>
            <person name="Crous P."/>
            <person name="Grigoriev I."/>
        </authorList>
    </citation>
    <scope>NUCLEOTIDE SEQUENCE</scope>
    <source>
        <strain evidence="2">CBS 130266</strain>
    </source>
</reference>
<dbReference type="OrthoDB" id="5427664at2759"/>
<dbReference type="PANTHER" id="PTHR37577:SF1">
    <property type="entry name" value="INTEGRAL MEMBRANE PROTEIN"/>
    <property type="match status" value="1"/>
</dbReference>
<sequence>MVCQNVGSTNPDISGIGIMISFAIQAFIAIVLSMWSFHILRQVNDSTAPLDPTRVFILRARRIFLNKILLLSSDIQTLNGLALLISGLCQNATLDLYHFRIIYDLVAFTGFANCAAIVPSLGVANEHRNLRCWVVFMFMLVLIAYTVVFGVRLHSWSDNQTGHCFVIPAHFLWTIAPHPKFEYIYLSCTCTVLLIFLALACWPRKARKVVSGSIPSAIVRRDFSRFRILRFASCFRLLRPAICFFTVIANEWEKDIEHRHMLIGLYDFLAYPVQLYYIFSLRNANEHLLHGDSENRWAFGQVVAVILLMTVVFESLRNYKEYREEVEAHILQTQAVGEDFDMYSTRGGVGDSRLWWR</sequence>
<dbReference type="EMBL" id="MU007072">
    <property type="protein sequence ID" value="KAF2424926.1"/>
    <property type="molecule type" value="Genomic_DNA"/>
</dbReference>
<dbReference type="Proteomes" id="UP000800235">
    <property type="component" value="Unassembled WGS sequence"/>
</dbReference>
<feature type="transmembrane region" description="Helical" evidence="1">
    <location>
        <begin position="97"/>
        <end position="118"/>
    </location>
</feature>
<feature type="transmembrane region" description="Helical" evidence="1">
    <location>
        <begin position="16"/>
        <end position="37"/>
    </location>
</feature>
<feature type="transmembrane region" description="Helical" evidence="1">
    <location>
        <begin position="183"/>
        <end position="202"/>
    </location>
</feature>